<evidence type="ECO:0000313" key="2">
    <source>
        <dbReference type="Proteomes" id="UP000215335"/>
    </source>
</evidence>
<keyword evidence="2" id="KW-1185">Reference proteome</keyword>
<gene>
    <name evidence="1" type="ORF">TSAR_006813</name>
</gene>
<dbReference type="STRING" id="543379.A0A232F384"/>
<dbReference type="Proteomes" id="UP000215335">
    <property type="component" value="Unassembled WGS sequence"/>
</dbReference>
<comment type="caution">
    <text evidence="1">The sequence shown here is derived from an EMBL/GenBank/DDBJ whole genome shotgun (WGS) entry which is preliminary data.</text>
</comment>
<proteinExistence type="predicted"/>
<dbReference type="EMBL" id="NNAY01001155">
    <property type="protein sequence ID" value="OXU24950.1"/>
    <property type="molecule type" value="Genomic_DNA"/>
</dbReference>
<dbReference type="GO" id="GO:0005743">
    <property type="term" value="C:mitochondrial inner membrane"/>
    <property type="evidence" value="ECO:0007669"/>
    <property type="project" value="InterPro"/>
</dbReference>
<evidence type="ECO:0000313" key="1">
    <source>
        <dbReference type="EMBL" id="OXU24950.1"/>
    </source>
</evidence>
<dbReference type="OrthoDB" id="10063829at2759"/>
<dbReference type="GO" id="GO:0042773">
    <property type="term" value="P:ATP synthesis coupled electron transport"/>
    <property type="evidence" value="ECO:0007669"/>
    <property type="project" value="InterPro"/>
</dbReference>
<name>A0A232F384_9HYME</name>
<evidence type="ECO:0008006" key="3">
    <source>
        <dbReference type="Google" id="ProtNLM"/>
    </source>
</evidence>
<reference evidence="1 2" key="1">
    <citation type="journal article" date="2017" name="Curr. Biol.">
        <title>The Evolution of Venom by Co-option of Single-Copy Genes.</title>
        <authorList>
            <person name="Martinson E.O."/>
            <person name="Mrinalini"/>
            <person name="Kelkar Y.D."/>
            <person name="Chang C.H."/>
            <person name="Werren J.H."/>
        </authorList>
    </citation>
    <scope>NUCLEOTIDE SEQUENCE [LARGE SCALE GENOMIC DNA]</scope>
    <source>
        <strain evidence="1 2">Alberta</strain>
        <tissue evidence="1">Whole body</tissue>
    </source>
</reference>
<sequence length="473" mass="53911">KALKANSLRFANQIAARTQLQPDLPGGPYKKSTGIYYYTRDVRREVKPPITVYTANQLALSLGLSDNPQTVTDLTRSLLCVSEGHLSAERPTGRPMASTRASEAVGGVLVYALGHLRALSSAGASSVSQFSDNTRDQAKRLIDISQSSRALQLRFIFSRVTYVHNVINTVRHTLYIMYYESSQHYQPIFNLVATAGSRGYFILCNKKVTNEKNHKCPNKCRSYLQKPPCERDQTDRHVVSPHCNRIFFSQMCLLNHLKSGSFDENHTVCASLKICTRCCRMIRTLSNDTTSHICDAVFFKVCKLMQPIVHLCFMRPIAETCHQVASTTTRKQILYLFYDFETQQSEPVLEYIDEFFAEKTYASGYRPECRNDNEQAIDRYIQNFEQEEGIKLDKSRIKFNAGLRSVAKLFNSLWEKFGQRGNMTKTEIVRDPQRLFELLTSPDKVVNSILPTNDEILYISWVNNDECAGHANQ</sequence>
<feature type="non-terminal residue" evidence="1">
    <location>
        <position position="1"/>
    </location>
</feature>
<accession>A0A232F384</accession>
<organism evidence="1 2">
    <name type="scientific">Trichomalopsis sarcophagae</name>
    <dbReference type="NCBI Taxonomy" id="543379"/>
    <lineage>
        <taxon>Eukaryota</taxon>
        <taxon>Metazoa</taxon>
        <taxon>Ecdysozoa</taxon>
        <taxon>Arthropoda</taxon>
        <taxon>Hexapoda</taxon>
        <taxon>Insecta</taxon>
        <taxon>Pterygota</taxon>
        <taxon>Neoptera</taxon>
        <taxon>Endopterygota</taxon>
        <taxon>Hymenoptera</taxon>
        <taxon>Apocrita</taxon>
        <taxon>Proctotrupomorpha</taxon>
        <taxon>Chalcidoidea</taxon>
        <taxon>Pteromalidae</taxon>
        <taxon>Pteromalinae</taxon>
        <taxon>Trichomalopsis</taxon>
    </lineage>
</organism>
<protein>
    <recommendedName>
        <fullName evidence="3">NADH-ubiquinone oxidoreductase subunit B14.5a</fullName>
    </recommendedName>
</protein>
<dbReference type="PANTHER" id="PTHR33568">
    <property type="entry name" value="DNA POLYMERASE"/>
    <property type="match status" value="1"/>
</dbReference>
<dbReference type="PANTHER" id="PTHR33568:SF3">
    <property type="entry name" value="DNA-DIRECTED DNA POLYMERASE"/>
    <property type="match status" value="1"/>
</dbReference>
<dbReference type="Pfam" id="PF07347">
    <property type="entry name" value="CI-B14_5a"/>
    <property type="match status" value="1"/>
</dbReference>
<dbReference type="AlphaFoldDB" id="A0A232F384"/>
<dbReference type="InterPro" id="IPR009947">
    <property type="entry name" value="NDUA7"/>
</dbReference>